<evidence type="ECO:0000313" key="18">
    <source>
        <dbReference type="Proteomes" id="UP000411403"/>
    </source>
</evidence>
<dbReference type="Proteomes" id="UP000361993">
    <property type="component" value="Unassembled WGS sequence"/>
</dbReference>
<feature type="domain" description="ABC3 transporter permease C-terminal" evidence="8">
    <location>
        <begin position="314"/>
        <end position="425"/>
    </location>
</feature>
<comment type="subcellular location">
    <subcellularLocation>
        <location evidence="1">Cell membrane</location>
        <topology evidence="1">Multi-pass membrane protein</topology>
    </subcellularLocation>
</comment>
<proteinExistence type="inferred from homology"/>
<dbReference type="GO" id="GO:0005886">
    <property type="term" value="C:plasma membrane"/>
    <property type="evidence" value="ECO:0007669"/>
    <property type="project" value="UniProtKB-SubCell"/>
</dbReference>
<keyword evidence="4 7" id="KW-1133">Transmembrane helix</keyword>
<evidence type="ECO:0000313" key="19">
    <source>
        <dbReference type="Proteomes" id="UP000557830"/>
    </source>
</evidence>
<feature type="transmembrane region" description="Helical" evidence="7">
    <location>
        <begin position="386"/>
        <end position="415"/>
    </location>
</feature>
<evidence type="ECO:0000256" key="2">
    <source>
        <dbReference type="ARBA" id="ARBA00022475"/>
    </source>
</evidence>
<dbReference type="GeneID" id="66545063"/>
<evidence type="ECO:0000256" key="5">
    <source>
        <dbReference type="ARBA" id="ARBA00023136"/>
    </source>
</evidence>
<dbReference type="InterPro" id="IPR050250">
    <property type="entry name" value="Macrolide_Exporter_MacB"/>
</dbReference>
<dbReference type="EMBL" id="AACDUL010000014">
    <property type="protein sequence ID" value="EAK1510082.1"/>
    <property type="molecule type" value="Genomic_DNA"/>
</dbReference>
<name>A0A3K4DEU4_CAMCO</name>
<dbReference type="RefSeq" id="WP_072212046.1">
    <property type="nucleotide sequence ID" value="NZ_AANOQZ020000007.1"/>
</dbReference>
<dbReference type="Proteomes" id="UP000557830">
    <property type="component" value="Unassembled WGS sequence"/>
</dbReference>
<dbReference type="InterPro" id="IPR003838">
    <property type="entry name" value="ABC3_permease_C"/>
</dbReference>
<evidence type="ECO:0000313" key="12">
    <source>
        <dbReference type="EMBL" id="EAK5103185.1"/>
    </source>
</evidence>
<feature type="transmembrane region" description="Helical" evidence="7">
    <location>
        <begin position="350"/>
        <end position="374"/>
    </location>
</feature>
<evidence type="ECO:0000256" key="6">
    <source>
        <dbReference type="ARBA" id="ARBA00038076"/>
    </source>
</evidence>
<dbReference type="Proteomes" id="UP000411403">
    <property type="component" value="Unassembled WGS sequence"/>
</dbReference>
<evidence type="ECO:0000313" key="15">
    <source>
        <dbReference type="Proteomes" id="UP000352088"/>
    </source>
</evidence>
<evidence type="ECO:0000256" key="1">
    <source>
        <dbReference type="ARBA" id="ARBA00004651"/>
    </source>
</evidence>
<feature type="domain" description="MacB-like periplasmic core" evidence="9">
    <location>
        <begin position="19"/>
        <end position="225"/>
    </location>
</feature>
<keyword evidence="5 7" id="KW-0472">Membrane</keyword>
<comment type="similarity">
    <text evidence="6">Belongs to the ABC-4 integral membrane protein family.</text>
</comment>
<evidence type="ECO:0000313" key="16">
    <source>
        <dbReference type="Proteomes" id="UP000361993"/>
    </source>
</evidence>
<comment type="caution">
    <text evidence="10">The sequence shown here is derived from an EMBL/GenBank/DDBJ whole genome shotgun (WGS) entry which is preliminary data.</text>
</comment>
<evidence type="ECO:0000256" key="4">
    <source>
        <dbReference type="ARBA" id="ARBA00022989"/>
    </source>
</evidence>
<keyword evidence="2" id="KW-1003">Cell membrane</keyword>
<keyword evidence="3 7" id="KW-0812">Transmembrane</keyword>
<protein>
    <submittedName>
        <fullName evidence="10">ABC transporter permease</fullName>
    </submittedName>
</protein>
<dbReference type="EMBL" id="AACSIE010000005">
    <property type="protein sequence ID" value="EAL9204772.1"/>
    <property type="molecule type" value="Genomic_DNA"/>
</dbReference>
<dbReference type="EMBL" id="AACQHW010000006">
    <property type="protein sequence ID" value="EAL6851127.1"/>
    <property type="molecule type" value="Genomic_DNA"/>
</dbReference>
<dbReference type="Pfam" id="PF12704">
    <property type="entry name" value="MacB_PCD"/>
    <property type="match status" value="1"/>
</dbReference>
<dbReference type="Pfam" id="PF02687">
    <property type="entry name" value="FtsX"/>
    <property type="match status" value="1"/>
</dbReference>
<reference evidence="17 19" key="2">
    <citation type="submission" date="2018-05" db="EMBL/GenBank/DDBJ databases">
        <authorList>
            <consortium name="NARMS: The National Antimicrobial Resistance Monitoring System"/>
        </authorList>
    </citation>
    <scope>NUCLEOTIDE SEQUENCE [LARGE SCALE GENOMIC DNA]</scope>
    <source>
        <strain evidence="14 18">CVM N17C171</strain>
        <strain evidence="13 15">CVM N17C548</strain>
        <strain evidence="10 19">FSIS1609200</strain>
        <strain evidence="12 17">FSIS1711007</strain>
    </source>
</reference>
<dbReference type="PANTHER" id="PTHR30572:SF4">
    <property type="entry name" value="ABC TRANSPORTER PERMEASE YTRF"/>
    <property type="match status" value="1"/>
</dbReference>
<evidence type="ECO:0000313" key="10">
    <source>
        <dbReference type="EMBL" id="EAJ1076631.1"/>
    </source>
</evidence>
<dbReference type="PANTHER" id="PTHR30572">
    <property type="entry name" value="MEMBRANE COMPONENT OF TRANSPORTER-RELATED"/>
    <property type="match status" value="1"/>
</dbReference>
<sequence>MMLVKMITHSIFRNKIQKFLAFLTCFLATLLLCTMLNITLSIGDEVTKQLKSYGSNILVLPKGSSLSIEIGNELYEPLKNKNYLEEKNLYMLKDIYWRNNITAFAPFLEGKIEIKSNNSSKKILLYGTYFQKAIEIKDDDDFITGIKSLYPYLKVQGKWAKDDSNEIMLGEDFAKNNDLKINDTIQLIGENKISKEVKIVGILLHANPKMSNKIITPLNLAQELLEKKGLYASAEVRAFTIPESALSEKVRRMGEEKLDQIEYDKWYCSAYVGSIASQISDGLPGADAKALNAISDAQSLVVKKIQSLMAITCIICLIVASIAISSLMSSEIHRRKKEIGLLKVLGANTFQIYLLFAGENLIIALVSAVFGFIFGIGLSELISLGIFGYFINIAFIALPLSLVFAGLIAILGCLLPIKNIANLSPAGVLYGR</sequence>
<reference evidence="11 16" key="1">
    <citation type="submission" date="2018-05" db="EMBL/GenBank/DDBJ databases">
        <authorList>
            <consortium name="GenomeTrakr network: Whole genome sequencing for foodborne pathogen traceback"/>
        </authorList>
    </citation>
    <scope>NUCLEOTIDE SEQUENCE [LARGE SCALE GENOMIC DNA]</scope>
    <source>
        <strain evidence="11 16">NC_C6016</strain>
    </source>
</reference>
<organism evidence="10 19">
    <name type="scientific">Campylobacter coli</name>
    <dbReference type="NCBI Taxonomy" id="195"/>
    <lineage>
        <taxon>Bacteria</taxon>
        <taxon>Pseudomonadati</taxon>
        <taxon>Campylobacterota</taxon>
        <taxon>Epsilonproteobacteria</taxon>
        <taxon>Campylobacterales</taxon>
        <taxon>Campylobacteraceae</taxon>
        <taxon>Campylobacter</taxon>
    </lineage>
</organism>
<gene>
    <name evidence="12" type="ORF">B9Q54_02725</name>
    <name evidence="10" type="ORF">BU953_03210</name>
    <name evidence="11" type="ORF">CJD00_07425</name>
    <name evidence="13" type="ORF">DSX26_06580</name>
    <name evidence="14" type="ORF">DYU70_06330</name>
</gene>
<dbReference type="InterPro" id="IPR025857">
    <property type="entry name" value="MacB_PCD"/>
</dbReference>
<evidence type="ECO:0000256" key="3">
    <source>
        <dbReference type="ARBA" id="ARBA00022692"/>
    </source>
</evidence>
<evidence type="ECO:0000313" key="17">
    <source>
        <dbReference type="Proteomes" id="UP000409545"/>
    </source>
</evidence>
<dbReference type="Proteomes" id="UP000409545">
    <property type="component" value="Unassembled WGS sequence"/>
</dbReference>
<accession>A0A3K4DEU4</accession>
<evidence type="ECO:0000259" key="9">
    <source>
        <dbReference type="Pfam" id="PF12704"/>
    </source>
</evidence>
<dbReference type="EMBL" id="AABUYW010000004">
    <property type="protein sequence ID" value="EAJ1076631.1"/>
    <property type="molecule type" value="Genomic_DNA"/>
</dbReference>
<dbReference type="AlphaFoldDB" id="A0A3K4DEU4"/>
<feature type="transmembrane region" description="Helical" evidence="7">
    <location>
        <begin position="308"/>
        <end position="329"/>
    </location>
</feature>
<evidence type="ECO:0000259" key="8">
    <source>
        <dbReference type="Pfam" id="PF02687"/>
    </source>
</evidence>
<dbReference type="Proteomes" id="UP000352088">
    <property type="component" value="Unassembled WGS sequence"/>
</dbReference>
<evidence type="ECO:0000313" key="13">
    <source>
        <dbReference type="EMBL" id="EAL6851127.1"/>
    </source>
</evidence>
<evidence type="ECO:0000313" key="14">
    <source>
        <dbReference type="EMBL" id="EAL9204772.1"/>
    </source>
</evidence>
<dbReference type="EMBL" id="AACGUZ010000003">
    <property type="protein sequence ID" value="EAK5103185.1"/>
    <property type="molecule type" value="Genomic_DNA"/>
</dbReference>
<dbReference type="GO" id="GO:0022857">
    <property type="term" value="F:transmembrane transporter activity"/>
    <property type="evidence" value="ECO:0007669"/>
    <property type="project" value="TreeGrafter"/>
</dbReference>
<evidence type="ECO:0000313" key="11">
    <source>
        <dbReference type="EMBL" id="EAK1510082.1"/>
    </source>
</evidence>
<evidence type="ECO:0000256" key="7">
    <source>
        <dbReference type="SAM" id="Phobius"/>
    </source>
</evidence>